<reference evidence="1 2" key="2">
    <citation type="journal article" date="2022" name="Mol. Ecol. Resour.">
        <title>The genomes of chicory, endive, great burdock and yacon provide insights into Asteraceae paleo-polyploidization history and plant inulin production.</title>
        <authorList>
            <person name="Fan W."/>
            <person name="Wang S."/>
            <person name="Wang H."/>
            <person name="Wang A."/>
            <person name="Jiang F."/>
            <person name="Liu H."/>
            <person name="Zhao H."/>
            <person name="Xu D."/>
            <person name="Zhang Y."/>
        </authorList>
    </citation>
    <scope>NUCLEOTIDE SEQUENCE [LARGE SCALE GENOMIC DNA]</scope>
    <source>
        <strain evidence="2">cv. Punajuju</strain>
        <tissue evidence="1">Leaves</tissue>
    </source>
</reference>
<reference evidence="2" key="1">
    <citation type="journal article" date="2022" name="Mol. Ecol. Resour.">
        <title>The genomes of chicory, endive, great burdock and yacon provide insights into Asteraceae palaeo-polyploidization history and plant inulin production.</title>
        <authorList>
            <person name="Fan W."/>
            <person name="Wang S."/>
            <person name="Wang H."/>
            <person name="Wang A."/>
            <person name="Jiang F."/>
            <person name="Liu H."/>
            <person name="Zhao H."/>
            <person name="Xu D."/>
            <person name="Zhang Y."/>
        </authorList>
    </citation>
    <scope>NUCLEOTIDE SEQUENCE [LARGE SCALE GENOMIC DNA]</scope>
    <source>
        <strain evidence="2">cv. Punajuju</strain>
    </source>
</reference>
<keyword evidence="2" id="KW-1185">Reference proteome</keyword>
<evidence type="ECO:0000313" key="2">
    <source>
        <dbReference type="Proteomes" id="UP001055811"/>
    </source>
</evidence>
<sequence>MATLCKHRSLLHITSSIYDTRYIPLSLNSNRSYVSIDFKRQFKPGSLLGSAEWLGPNGGGKPVGFSVNHSSVGSNSSNGSNTRMYRREGDKVGRRKDGSRRGRDLLQRVRAVEIAHPFFSS</sequence>
<dbReference type="Proteomes" id="UP001055811">
    <property type="component" value="Linkage Group LG01"/>
</dbReference>
<organism evidence="1 2">
    <name type="scientific">Cichorium intybus</name>
    <name type="common">Chicory</name>
    <dbReference type="NCBI Taxonomy" id="13427"/>
    <lineage>
        <taxon>Eukaryota</taxon>
        <taxon>Viridiplantae</taxon>
        <taxon>Streptophyta</taxon>
        <taxon>Embryophyta</taxon>
        <taxon>Tracheophyta</taxon>
        <taxon>Spermatophyta</taxon>
        <taxon>Magnoliopsida</taxon>
        <taxon>eudicotyledons</taxon>
        <taxon>Gunneridae</taxon>
        <taxon>Pentapetalae</taxon>
        <taxon>asterids</taxon>
        <taxon>campanulids</taxon>
        <taxon>Asterales</taxon>
        <taxon>Asteraceae</taxon>
        <taxon>Cichorioideae</taxon>
        <taxon>Cichorieae</taxon>
        <taxon>Cichoriinae</taxon>
        <taxon>Cichorium</taxon>
    </lineage>
</organism>
<evidence type="ECO:0000313" key="1">
    <source>
        <dbReference type="EMBL" id="KAI3791204.1"/>
    </source>
</evidence>
<comment type="caution">
    <text evidence="1">The sequence shown here is derived from an EMBL/GenBank/DDBJ whole genome shotgun (WGS) entry which is preliminary data.</text>
</comment>
<dbReference type="EMBL" id="CM042009">
    <property type="protein sequence ID" value="KAI3791204.1"/>
    <property type="molecule type" value="Genomic_DNA"/>
</dbReference>
<accession>A0ACB9H617</accession>
<proteinExistence type="predicted"/>
<name>A0ACB9H617_CICIN</name>
<protein>
    <submittedName>
        <fullName evidence="1">Uncharacterized protein</fullName>
    </submittedName>
</protein>
<gene>
    <name evidence="1" type="ORF">L2E82_04881</name>
</gene>